<dbReference type="PANTHER" id="PTHR23508">
    <property type="entry name" value="CARBOXYLIC ACID TRANSPORTER PROTEIN HOMOLOG"/>
    <property type="match status" value="1"/>
</dbReference>
<dbReference type="PROSITE" id="PS00216">
    <property type="entry name" value="SUGAR_TRANSPORT_1"/>
    <property type="match status" value="1"/>
</dbReference>
<evidence type="ECO:0000256" key="3">
    <source>
        <dbReference type="ARBA" id="ARBA00022692"/>
    </source>
</evidence>
<feature type="transmembrane region" description="Helical" evidence="6">
    <location>
        <begin position="98"/>
        <end position="116"/>
    </location>
</feature>
<sequence length="472" mass="51315">MKIFEEEIHLGNQSALHSLDEIAVTKYHWKTVITAGMGFFTDAYDLFIIGTVTAILTPIWHLNTVQLSLLNSTALLAAVLGAIIFGRLMDKLGRKKMYGIEVLLLVVGAVLSAFSMNFTQLLIFRFIVGLGVGGDYPTSSVITAEYANRKDRGRLVTLVFAMQGIGLVIGPAIAAALLSTGLSHAIIWRLMLGIGAIPAASVIYLRRKIAESPRYSFHVQGDQAQTAQTIKLVTGESVDALSNAVTTKRHSIWQRTYLKRLIGTAGSWFLIDIVFYGNGVSSQLLMKNLLPHSSLIQTTLVSTLIFLIAALPGYYVAAAFMDRIGRKKIQWIGFSIMALMYGLISLAPSITKVPMLFLLVYAIGFFFVEFGPNTTTFLYPAELYPTDIRGIGHGLSASGGKLGAFVAAFLFPPLLKSIGLSHLMGILSIIAILGVGLTMLLPEPKQRALEELNEQLGEPSAMNSSHMQKSIS</sequence>
<protein>
    <submittedName>
        <fullName evidence="8">MFS transporter</fullName>
    </submittedName>
</protein>
<feature type="transmembrane region" description="Helical" evidence="6">
    <location>
        <begin position="122"/>
        <end position="143"/>
    </location>
</feature>
<dbReference type="AlphaFoldDB" id="A0A2U3CZ88"/>
<keyword evidence="2" id="KW-0813">Transport</keyword>
<feature type="transmembrane region" description="Helical" evidence="6">
    <location>
        <begin position="391"/>
        <end position="411"/>
    </location>
</feature>
<dbReference type="InterPro" id="IPR036259">
    <property type="entry name" value="MFS_trans_sf"/>
</dbReference>
<dbReference type="InterPro" id="IPR020846">
    <property type="entry name" value="MFS_dom"/>
</dbReference>
<evidence type="ECO:0000256" key="5">
    <source>
        <dbReference type="ARBA" id="ARBA00023136"/>
    </source>
</evidence>
<keyword evidence="3 6" id="KW-0812">Transmembrane</keyword>
<feature type="transmembrane region" description="Helical" evidence="6">
    <location>
        <begin position="257"/>
        <end position="276"/>
    </location>
</feature>
<feature type="transmembrane region" description="Helical" evidence="6">
    <location>
        <begin position="67"/>
        <end position="86"/>
    </location>
</feature>
<keyword evidence="9" id="KW-1185">Reference proteome</keyword>
<reference evidence="8 9" key="1">
    <citation type="submission" date="2016-11" db="EMBL/GenBank/DDBJ databases">
        <title>Comparative genomics of Acidibacillus ferroxidans species.</title>
        <authorList>
            <person name="Oliveira G."/>
            <person name="Nunes G."/>
            <person name="Oliveira R."/>
            <person name="Araujo F."/>
            <person name="Salim A."/>
            <person name="Scholte L."/>
            <person name="Morais D."/>
            <person name="Nancucheo I."/>
            <person name="Johnson D.B."/>
            <person name="Grail B."/>
            <person name="Bittencourt J."/>
            <person name="Valadares R."/>
        </authorList>
    </citation>
    <scope>NUCLEOTIDE SEQUENCE [LARGE SCALE GENOMIC DNA]</scope>
    <source>
        <strain evidence="8 9">Y002</strain>
    </source>
</reference>
<dbReference type="PANTHER" id="PTHR23508:SF10">
    <property type="entry name" value="CARBOXYLIC ACID TRANSPORTER PROTEIN HOMOLOG"/>
    <property type="match status" value="1"/>
</dbReference>
<feature type="transmembrane region" description="Helical" evidence="6">
    <location>
        <begin position="423"/>
        <end position="441"/>
    </location>
</feature>
<dbReference type="OrthoDB" id="9787026at2"/>
<dbReference type="Pfam" id="PF00083">
    <property type="entry name" value="Sugar_tr"/>
    <property type="match status" value="1"/>
</dbReference>
<evidence type="ECO:0000313" key="9">
    <source>
        <dbReference type="Proteomes" id="UP000245380"/>
    </source>
</evidence>
<keyword evidence="4 6" id="KW-1133">Transmembrane helix</keyword>
<evidence type="ECO:0000256" key="6">
    <source>
        <dbReference type="SAM" id="Phobius"/>
    </source>
</evidence>
<dbReference type="GO" id="GO:0046943">
    <property type="term" value="F:carboxylic acid transmembrane transporter activity"/>
    <property type="evidence" value="ECO:0007669"/>
    <property type="project" value="TreeGrafter"/>
</dbReference>
<comment type="caution">
    <text evidence="8">The sequence shown here is derived from an EMBL/GenBank/DDBJ whole genome shotgun (WGS) entry which is preliminary data.</text>
</comment>
<dbReference type="SUPFAM" id="SSF103473">
    <property type="entry name" value="MFS general substrate transporter"/>
    <property type="match status" value="1"/>
</dbReference>
<feature type="transmembrane region" description="Helical" evidence="6">
    <location>
        <begin position="329"/>
        <end position="350"/>
    </location>
</feature>
<dbReference type="InterPro" id="IPR005828">
    <property type="entry name" value="MFS_sugar_transport-like"/>
</dbReference>
<dbReference type="Gene3D" id="1.20.1250.20">
    <property type="entry name" value="MFS general substrate transporter like domains"/>
    <property type="match status" value="1"/>
</dbReference>
<dbReference type="PROSITE" id="PS00217">
    <property type="entry name" value="SUGAR_TRANSPORT_2"/>
    <property type="match status" value="1"/>
</dbReference>
<feature type="transmembrane region" description="Helical" evidence="6">
    <location>
        <begin position="155"/>
        <end position="180"/>
    </location>
</feature>
<proteinExistence type="predicted"/>
<feature type="transmembrane region" description="Helical" evidence="6">
    <location>
        <begin position="296"/>
        <end position="317"/>
    </location>
</feature>
<dbReference type="EMBL" id="MPDK01000052">
    <property type="protein sequence ID" value="PWI54333.1"/>
    <property type="molecule type" value="Genomic_DNA"/>
</dbReference>
<accession>A0A2U3CZ88</accession>
<dbReference type="GO" id="GO:0005886">
    <property type="term" value="C:plasma membrane"/>
    <property type="evidence" value="ECO:0007669"/>
    <property type="project" value="UniProtKB-SubCell"/>
</dbReference>
<feature type="transmembrane region" description="Helical" evidence="6">
    <location>
        <begin position="186"/>
        <end position="205"/>
    </location>
</feature>
<evidence type="ECO:0000313" key="8">
    <source>
        <dbReference type="EMBL" id="PWI54333.1"/>
    </source>
</evidence>
<keyword evidence="5 6" id="KW-0472">Membrane</keyword>
<dbReference type="InterPro" id="IPR005829">
    <property type="entry name" value="Sugar_transporter_CS"/>
</dbReference>
<evidence type="ECO:0000259" key="7">
    <source>
        <dbReference type="PROSITE" id="PS50850"/>
    </source>
</evidence>
<feature type="transmembrane region" description="Helical" evidence="6">
    <location>
        <begin position="356"/>
        <end position="379"/>
    </location>
</feature>
<name>A0A2U3CZ88_SULT2</name>
<feature type="domain" description="Major facilitator superfamily (MFS) profile" evidence="7">
    <location>
        <begin position="31"/>
        <end position="446"/>
    </location>
</feature>
<feature type="transmembrane region" description="Helical" evidence="6">
    <location>
        <begin position="43"/>
        <end position="61"/>
    </location>
</feature>
<dbReference type="CDD" id="cd17364">
    <property type="entry name" value="MFS_PhT"/>
    <property type="match status" value="1"/>
</dbReference>
<organism evidence="8 9">
    <name type="scientific">Sulfoacidibacillus thermotolerans</name>
    <name type="common">Acidibacillus sulfuroxidans</name>
    <dbReference type="NCBI Taxonomy" id="1765684"/>
    <lineage>
        <taxon>Bacteria</taxon>
        <taxon>Bacillati</taxon>
        <taxon>Bacillota</taxon>
        <taxon>Bacilli</taxon>
        <taxon>Bacillales</taxon>
        <taxon>Alicyclobacillaceae</taxon>
        <taxon>Sulfoacidibacillus</taxon>
    </lineage>
</organism>
<evidence type="ECO:0000256" key="4">
    <source>
        <dbReference type="ARBA" id="ARBA00022989"/>
    </source>
</evidence>
<dbReference type="Proteomes" id="UP000245380">
    <property type="component" value="Unassembled WGS sequence"/>
</dbReference>
<gene>
    <name evidence="8" type="ORF">BM613_13745</name>
</gene>
<evidence type="ECO:0000256" key="2">
    <source>
        <dbReference type="ARBA" id="ARBA00022448"/>
    </source>
</evidence>
<dbReference type="PROSITE" id="PS50850">
    <property type="entry name" value="MFS"/>
    <property type="match status" value="1"/>
</dbReference>
<evidence type="ECO:0000256" key="1">
    <source>
        <dbReference type="ARBA" id="ARBA00004651"/>
    </source>
</evidence>
<comment type="subcellular location">
    <subcellularLocation>
        <location evidence="1">Cell membrane</location>
        <topology evidence="1">Multi-pass membrane protein</topology>
    </subcellularLocation>
</comment>